<keyword evidence="2" id="KW-1185">Reference proteome</keyword>
<organism evidence="1 2">
    <name type="scientific">Rheinheimera nanhaiensis E407-8</name>
    <dbReference type="NCBI Taxonomy" id="562729"/>
    <lineage>
        <taxon>Bacteria</taxon>
        <taxon>Pseudomonadati</taxon>
        <taxon>Pseudomonadota</taxon>
        <taxon>Gammaproteobacteria</taxon>
        <taxon>Chromatiales</taxon>
        <taxon>Chromatiaceae</taxon>
        <taxon>Rheinheimera</taxon>
    </lineage>
</organism>
<dbReference type="EMBL" id="BAFK01000027">
    <property type="protein sequence ID" value="GAB60400.1"/>
    <property type="molecule type" value="Genomic_DNA"/>
</dbReference>
<proteinExistence type="predicted"/>
<accession>I1E272</accession>
<sequence>MLSAFFTLQRVFCRFCFYVYDYYEFLFKARFLLNMPGQKNW</sequence>
<protein>
    <submittedName>
        <fullName evidence="1">Uncharacterized protein</fullName>
    </submittedName>
</protein>
<reference evidence="1 2" key="1">
    <citation type="journal article" date="2012" name="J. Bacteriol.">
        <title>Genome Sequence of the Protease-Producing Bacterium Rheinheimera nanhaiensis E407-8T, Isolated from Deep-Sea Sediment of the South China Sea.</title>
        <authorList>
            <person name="Zhang X.-Y."/>
            <person name="Zhang Y.-J."/>
            <person name="Qin Q.-L."/>
            <person name="Xie B.-B."/>
            <person name="Chen X.-L."/>
            <person name="Zhou B.-C."/>
            <person name="Zhang Y.-Z."/>
        </authorList>
    </citation>
    <scope>NUCLEOTIDE SEQUENCE [LARGE SCALE GENOMIC DNA]</scope>
    <source>
        <strain evidence="1 2">E407-8</strain>
    </source>
</reference>
<evidence type="ECO:0000313" key="1">
    <source>
        <dbReference type="EMBL" id="GAB60400.1"/>
    </source>
</evidence>
<evidence type="ECO:0000313" key="2">
    <source>
        <dbReference type="Proteomes" id="UP000004374"/>
    </source>
</evidence>
<dbReference type="AlphaFoldDB" id="I1E272"/>
<dbReference type="STRING" id="562729.RNAN_3424"/>
<dbReference type="Proteomes" id="UP000004374">
    <property type="component" value="Unassembled WGS sequence"/>
</dbReference>
<gene>
    <name evidence="1" type="ORF">RNAN_3424</name>
</gene>
<name>I1E272_9GAMM</name>
<comment type="caution">
    <text evidence="1">The sequence shown here is derived from an EMBL/GenBank/DDBJ whole genome shotgun (WGS) entry which is preliminary data.</text>
</comment>